<protein>
    <submittedName>
        <fullName evidence="2">Uncharacterized protein</fullName>
    </submittedName>
</protein>
<feature type="region of interest" description="Disordered" evidence="1">
    <location>
        <begin position="150"/>
        <end position="170"/>
    </location>
</feature>
<evidence type="ECO:0000313" key="3">
    <source>
        <dbReference type="Proteomes" id="UP000006514"/>
    </source>
</evidence>
<proteinExistence type="predicted"/>
<dbReference type="InParanoid" id="J0WNA3"/>
<evidence type="ECO:0000256" key="1">
    <source>
        <dbReference type="SAM" id="MobiDB-lite"/>
    </source>
</evidence>
<dbReference type="Proteomes" id="UP000006514">
    <property type="component" value="Unassembled WGS sequence"/>
</dbReference>
<reference evidence="3" key="1">
    <citation type="journal article" date="2012" name="Science">
        <title>The Paleozoic origin of enzymatic lignin decomposition reconstructed from 31 fungal genomes.</title>
        <authorList>
            <person name="Floudas D."/>
            <person name="Binder M."/>
            <person name="Riley R."/>
            <person name="Barry K."/>
            <person name="Blanchette R.A."/>
            <person name="Henrissat B."/>
            <person name="Martinez A.T."/>
            <person name="Otillar R."/>
            <person name="Spatafora J.W."/>
            <person name="Yadav J.S."/>
            <person name="Aerts A."/>
            <person name="Benoit I."/>
            <person name="Boyd A."/>
            <person name="Carlson A."/>
            <person name="Copeland A."/>
            <person name="Coutinho P.M."/>
            <person name="de Vries R.P."/>
            <person name="Ferreira P."/>
            <person name="Findley K."/>
            <person name="Foster B."/>
            <person name="Gaskell J."/>
            <person name="Glotzer D."/>
            <person name="Gorecki P."/>
            <person name="Heitman J."/>
            <person name="Hesse C."/>
            <person name="Hori C."/>
            <person name="Igarashi K."/>
            <person name="Jurgens J.A."/>
            <person name="Kallen N."/>
            <person name="Kersten P."/>
            <person name="Kohler A."/>
            <person name="Kuees U."/>
            <person name="Kumar T.K.A."/>
            <person name="Kuo A."/>
            <person name="LaButti K."/>
            <person name="Larrondo L.F."/>
            <person name="Lindquist E."/>
            <person name="Ling A."/>
            <person name="Lombard V."/>
            <person name="Lucas S."/>
            <person name="Lundell T."/>
            <person name="Martin R."/>
            <person name="McLaughlin D.J."/>
            <person name="Morgenstern I."/>
            <person name="Morin E."/>
            <person name="Murat C."/>
            <person name="Nagy L.G."/>
            <person name="Nolan M."/>
            <person name="Ohm R.A."/>
            <person name="Patyshakuliyeva A."/>
            <person name="Rokas A."/>
            <person name="Ruiz-Duenas F.J."/>
            <person name="Sabat G."/>
            <person name="Salamov A."/>
            <person name="Samejima M."/>
            <person name="Schmutz J."/>
            <person name="Slot J.C."/>
            <person name="St John F."/>
            <person name="Stenlid J."/>
            <person name="Sun H."/>
            <person name="Sun S."/>
            <person name="Syed K."/>
            <person name="Tsang A."/>
            <person name="Wiebenga A."/>
            <person name="Young D."/>
            <person name="Pisabarro A."/>
            <person name="Eastwood D.C."/>
            <person name="Martin F."/>
            <person name="Cullen D."/>
            <person name="Grigoriev I.V."/>
            <person name="Hibbett D.S."/>
        </authorList>
    </citation>
    <scope>NUCLEOTIDE SEQUENCE [LARGE SCALE GENOMIC DNA]</scope>
    <source>
        <strain evidence="3">TFB10046</strain>
    </source>
</reference>
<dbReference type="AlphaFoldDB" id="J0WNA3"/>
<dbReference type="EMBL" id="JH688068">
    <property type="protein sequence ID" value="EJD33850.1"/>
    <property type="molecule type" value="Genomic_DNA"/>
</dbReference>
<keyword evidence="3" id="KW-1185">Reference proteome</keyword>
<dbReference type="KEGG" id="adl:AURDEDRAFT_117803"/>
<accession>J0WNA3</accession>
<evidence type="ECO:0000313" key="2">
    <source>
        <dbReference type="EMBL" id="EJD33850.1"/>
    </source>
</evidence>
<name>J0WNA3_AURST</name>
<gene>
    <name evidence="2" type="ORF">AURDEDRAFT_117803</name>
</gene>
<sequence length="170" mass="18204">MGACIACADTKRPEFGRARTISLLAGGNRCPSRTIRTRIGVNYGYTHAVRLERYACQWSVKFCAPGPLGAYLVIRGSYTKLGHTSLAPGVVGASIEGLEHRSAIMRDRHCSSVPSALAPFASGLPFLLISQRSCWQHTTLTSSAMGRCQSRSSAPAHDPVLHSSTALSTE</sequence>
<organism evidence="2 3">
    <name type="scientific">Auricularia subglabra (strain TFB-10046 / SS5)</name>
    <name type="common">White-rot fungus</name>
    <name type="synonym">Auricularia delicata (strain TFB10046)</name>
    <dbReference type="NCBI Taxonomy" id="717982"/>
    <lineage>
        <taxon>Eukaryota</taxon>
        <taxon>Fungi</taxon>
        <taxon>Dikarya</taxon>
        <taxon>Basidiomycota</taxon>
        <taxon>Agaricomycotina</taxon>
        <taxon>Agaricomycetes</taxon>
        <taxon>Auriculariales</taxon>
        <taxon>Auriculariaceae</taxon>
        <taxon>Auricularia</taxon>
    </lineage>
</organism>